<dbReference type="HOGENOM" id="CLU_058813_0_0_9"/>
<feature type="transmembrane region" description="Helical" evidence="2">
    <location>
        <begin position="94"/>
        <end position="116"/>
    </location>
</feature>
<feature type="compositionally biased region" description="Polar residues" evidence="1">
    <location>
        <begin position="46"/>
        <end position="57"/>
    </location>
</feature>
<proteinExistence type="predicted"/>
<dbReference type="Proteomes" id="UP000033163">
    <property type="component" value="Chromosome I"/>
</dbReference>
<evidence type="ECO:0000313" key="3">
    <source>
        <dbReference type="EMBL" id="CQR53207.1"/>
    </source>
</evidence>
<dbReference type="KEGG" id="pri:PRIO_1235"/>
<keyword evidence="2" id="KW-0812">Transmembrane</keyword>
<dbReference type="AlphaFoldDB" id="A0A0E4H798"/>
<organism evidence="3 4">
    <name type="scientific">Paenibacillus riograndensis SBR5</name>
    <dbReference type="NCBI Taxonomy" id="1073571"/>
    <lineage>
        <taxon>Bacteria</taxon>
        <taxon>Bacillati</taxon>
        <taxon>Bacillota</taxon>
        <taxon>Bacilli</taxon>
        <taxon>Bacillales</taxon>
        <taxon>Paenibacillaceae</taxon>
        <taxon>Paenibacillus</taxon>
        <taxon>Paenibacillus sonchi group</taxon>
    </lineage>
</organism>
<reference evidence="4" key="1">
    <citation type="submission" date="2015-03" db="EMBL/GenBank/DDBJ databases">
        <authorList>
            <person name="Wibberg D."/>
        </authorList>
    </citation>
    <scope>NUCLEOTIDE SEQUENCE [LARGE SCALE GENOMIC DNA]</scope>
</reference>
<accession>A0A0E4H798</accession>
<feature type="region of interest" description="Disordered" evidence="1">
    <location>
        <begin position="46"/>
        <end position="92"/>
    </location>
</feature>
<feature type="compositionally biased region" description="Basic residues" evidence="1">
    <location>
        <begin position="79"/>
        <end position="92"/>
    </location>
</feature>
<evidence type="ECO:0000256" key="1">
    <source>
        <dbReference type="SAM" id="MobiDB-lite"/>
    </source>
</evidence>
<keyword evidence="2" id="KW-1133">Transmembrane helix</keyword>
<dbReference type="RefSeq" id="WP_020429441.1">
    <property type="nucleotide sequence ID" value="NZ_AGBD01000849.1"/>
</dbReference>
<dbReference type="EMBL" id="LN831776">
    <property type="protein sequence ID" value="CQR53207.1"/>
    <property type="molecule type" value="Genomic_DNA"/>
</dbReference>
<gene>
    <name evidence="3" type="ORF">PRIO_1235</name>
</gene>
<sequence length="409" mass="44483">MERQGISIEEENVKKMSGNEGYDDFDVKDRVMLRIREIHARNLSEGSDTAIHGNSVSPRVESGPDQEAGQGVAVMQQTRSRHQRRKKPRSRTKIAASGITAALILLAAGFGIYQLAADYILPETPRVAVEIIESKEGAPLTLNNSTGKQILQTARSVQGTLPVPSPSSAAVKYNDLLDAYKQQAESELGPGEKAVFYIKDAEFEKLANGLGESTRLFTVFRPLTYSGYDDFSKAWSGIALAGAPLPSSLPGDFGFAKAQIIDESSINPATKEYQTLLQALKAEAEADSSGKKVFVRKLEGGQANNLAVTMDLLIDGVKRSLQLRITPLLQGSTNTINILSGQSAEKWLMEGKEALFISGLSSGGDREIWYTANRLIYYNEAANATYIWTDAGNPLDKSEWQALASGFIQ</sequence>
<protein>
    <submittedName>
        <fullName evidence="3">Putative membrane protein</fullName>
    </submittedName>
</protein>
<dbReference type="PATRIC" id="fig|1073571.4.peg.1281"/>
<name>A0A0E4H798_9BACL</name>
<evidence type="ECO:0000313" key="4">
    <source>
        <dbReference type="Proteomes" id="UP000033163"/>
    </source>
</evidence>
<evidence type="ECO:0000256" key="2">
    <source>
        <dbReference type="SAM" id="Phobius"/>
    </source>
</evidence>
<keyword evidence="2" id="KW-0472">Membrane</keyword>